<evidence type="ECO:0000256" key="1">
    <source>
        <dbReference type="ARBA" id="ARBA00006174"/>
    </source>
</evidence>
<dbReference type="EC" id="4.2.1.79" evidence="4"/>
<keyword evidence="5" id="KW-1185">Reference proteome</keyword>
<dbReference type="KEGG" id="pmes:FX988_04123"/>
<dbReference type="Gene3D" id="1.10.4100.10">
    <property type="entry name" value="2-methylcitrate dehydratase PrpD"/>
    <property type="match status" value="1"/>
</dbReference>
<comment type="similarity">
    <text evidence="1">Belongs to the PrpD family.</text>
</comment>
<dbReference type="Gene3D" id="3.30.1330.120">
    <property type="entry name" value="2-methylcitrate dehydratase PrpD"/>
    <property type="match status" value="1"/>
</dbReference>
<organism evidence="4 5">
    <name type="scientific">Paraglaciecola mesophila</name>
    <dbReference type="NCBI Taxonomy" id="197222"/>
    <lineage>
        <taxon>Bacteria</taxon>
        <taxon>Pseudomonadati</taxon>
        <taxon>Pseudomonadota</taxon>
        <taxon>Gammaproteobacteria</taxon>
        <taxon>Alteromonadales</taxon>
        <taxon>Alteromonadaceae</taxon>
        <taxon>Paraglaciecola</taxon>
    </lineage>
</organism>
<evidence type="ECO:0000259" key="2">
    <source>
        <dbReference type="Pfam" id="PF03972"/>
    </source>
</evidence>
<dbReference type="InterPro" id="IPR042183">
    <property type="entry name" value="MmgE/PrpD_sf_1"/>
</dbReference>
<evidence type="ECO:0000313" key="4">
    <source>
        <dbReference type="EMBL" id="QHJ13843.1"/>
    </source>
</evidence>
<feature type="domain" description="MmgE/PrpD N-terminal" evidence="2">
    <location>
        <begin position="31"/>
        <end position="258"/>
    </location>
</feature>
<proteinExistence type="inferred from homology"/>
<keyword evidence="4" id="KW-0456">Lyase</keyword>
<dbReference type="InterPro" id="IPR042188">
    <property type="entry name" value="MmgE/PrpD_sf_2"/>
</dbReference>
<dbReference type="Pfam" id="PF19305">
    <property type="entry name" value="MmgE_PrpD_C"/>
    <property type="match status" value="1"/>
</dbReference>
<dbReference type="InterPro" id="IPR036148">
    <property type="entry name" value="MmgE/PrpD_sf"/>
</dbReference>
<dbReference type="GO" id="GO:0047547">
    <property type="term" value="F:2-methylcitrate dehydratase activity"/>
    <property type="evidence" value="ECO:0007669"/>
    <property type="project" value="UniProtKB-EC"/>
</dbReference>
<evidence type="ECO:0000313" key="5">
    <source>
        <dbReference type="Proteomes" id="UP000464524"/>
    </source>
</evidence>
<dbReference type="SUPFAM" id="SSF103378">
    <property type="entry name" value="2-methylcitrate dehydratase PrpD"/>
    <property type="match status" value="1"/>
</dbReference>
<reference evidence="4 5" key="1">
    <citation type="submission" date="2019-12" db="EMBL/GenBank/DDBJ databases">
        <title>Genome sequencing and assembly of endphytes of Porphyra tenera.</title>
        <authorList>
            <person name="Park J.M."/>
            <person name="Shin R."/>
            <person name="Jo S.H."/>
        </authorList>
    </citation>
    <scope>NUCLEOTIDE SEQUENCE [LARGE SCALE GENOMIC DNA]</scope>
    <source>
        <strain evidence="4 5">GPM4</strain>
    </source>
</reference>
<dbReference type="PANTHER" id="PTHR16943">
    <property type="entry name" value="2-METHYLCITRATE DEHYDRATASE-RELATED"/>
    <property type="match status" value="1"/>
</dbReference>
<protein>
    <submittedName>
        <fullName evidence="4">2-methylcitrate dehydratase 2</fullName>
        <ecNumber evidence="4">4.2.1.79</ecNumber>
    </submittedName>
</protein>
<dbReference type="InterPro" id="IPR005656">
    <property type="entry name" value="MmgE_PrpD"/>
</dbReference>
<dbReference type="InterPro" id="IPR045337">
    <property type="entry name" value="MmgE_PrpD_C"/>
</dbReference>
<dbReference type="Pfam" id="PF03972">
    <property type="entry name" value="MmgE_PrpD_N"/>
    <property type="match status" value="1"/>
</dbReference>
<dbReference type="EMBL" id="CP047656">
    <property type="protein sequence ID" value="QHJ13843.1"/>
    <property type="molecule type" value="Genomic_DNA"/>
</dbReference>
<dbReference type="Proteomes" id="UP000464524">
    <property type="component" value="Chromosome"/>
</dbReference>
<dbReference type="AlphaFoldDB" id="A0A857JPS1"/>
<dbReference type="PANTHER" id="PTHR16943:SF8">
    <property type="entry name" value="2-METHYLCITRATE DEHYDRATASE"/>
    <property type="match status" value="1"/>
</dbReference>
<feature type="domain" description="MmgE/PrpD C-terminal" evidence="3">
    <location>
        <begin position="278"/>
        <end position="437"/>
    </location>
</feature>
<evidence type="ECO:0000259" key="3">
    <source>
        <dbReference type="Pfam" id="PF19305"/>
    </source>
</evidence>
<dbReference type="InterPro" id="IPR045336">
    <property type="entry name" value="MmgE_PrpD_N"/>
</dbReference>
<gene>
    <name evidence="4" type="ORF">FX988_04123</name>
</gene>
<name>A0A857JPS1_9ALTE</name>
<sequence length="465" mass="50897">MSGQIEEYRNKRKLPINLSLTKQLLIDIDQKSVTAQDLTRAGAHVLDWVACASLGVDSAAGSSYQALLTLDAGGVCSAIGQSKPLSMQNAALYNGALGNVLEMDDIHRSSIVHPGPVVIPAALAAAQQVGCSLEVFLHGVIRGYELTIRLGEAIGRSHYAYFHNTATCGALGAAAAVSTIFDLTLQQTLWAIGNAGSTTGGLWQMRNEQVLTKQWHNAEACRSGLMAGFMAKHNLNGPEYILEGPQGIFTALSSDATPESFLRKHPQWRIYDCSFKPWPACRHAHPAMDVLQSLLSEFGFSADEVSRIEVGVYQDAQVFCDRADPQTTLEAKFSIQHDLAAMLLWGTPALEHYLPEAYTQAQCGALRKLIQVNVSEDVERRYPAHFGARCTVTLKNGTRYEREHIDTLGDPENPLTQAQRHAKVHMLLVQSGMPEQQIQQLCDFDWLQSGDISTFSTLMCAQQGE</sequence>
<accession>A0A857JPS1</accession>